<keyword evidence="4" id="KW-1185">Reference proteome</keyword>
<dbReference type="GO" id="GO:0004197">
    <property type="term" value="F:cysteine-type endopeptidase activity"/>
    <property type="evidence" value="ECO:0007669"/>
    <property type="project" value="InterPro"/>
</dbReference>
<feature type="signal peptide" evidence="1">
    <location>
        <begin position="1"/>
        <end position="34"/>
    </location>
</feature>
<dbReference type="GO" id="GO:0006508">
    <property type="term" value="P:proteolysis"/>
    <property type="evidence" value="ECO:0007669"/>
    <property type="project" value="InterPro"/>
</dbReference>
<sequence length="716" mass="77458">MLLTSSPFRKNRPLIFLLTLFAALNLVSAGNAQAERRAAIVVGNGGYTFAPLTNPLNDAKLIANTLTELDFDVLLFYDVKKAAVKDLKEAIRAHLVGADMAVFYYAGHALQFERQNLLLPVDTTTASAKEIVAAAVRLNDLIDIVKDDPVGVKLFILDACRDNPVAKEKGLDEGLAYTEAGSGQVLIAFATSAGEVAYDGTGINSPYSSALANALQTPNLDIYDTFRTVRGDVRQATGGFQIPWITGSIETKFVFREGGAEAAIAGSEQPTEAGKGLTIDEVLWSFIKDSPNPEDFGRFATVFPKSRFAKEATEKSQVQMAALSQRGVFVNGALTSAPIAADILVVGQSSAASEEFVFQQAGERAVSETFRAWPSELPDTELGMKALVTDCDLYAADPNDPQRAVPGVSNGLVNVRDALRACGFDLAADINNPRLLFQFGRVLEIARRYDWAEHYYELAGKQQYSAALVNLGYMARVGMGREVDYKRAFDYYMQAAAMGNLRARTNIGTAYIRGQGVPELPEEGILWYKLAASSGWSNAITALGDSYSKGVGVQKDAVEAAKLYTAAADMGQIDAMSNLGRAYIGGSGVEKDVKRGLELLLKATDMGNQYAPRFAGQLFLNGGGGVSRDTKRALGLFELSARRGFEESYLDLAKGYQDGSFGKADLPQAYLNAALAERLKVEKAGELKEQIGKKLKPDIRRKMEADAERFIEQNGK</sequence>
<evidence type="ECO:0000259" key="2">
    <source>
        <dbReference type="Pfam" id="PF00656"/>
    </source>
</evidence>
<dbReference type="InterPro" id="IPR011990">
    <property type="entry name" value="TPR-like_helical_dom_sf"/>
</dbReference>
<dbReference type="Gene3D" id="3.40.50.1460">
    <property type="match status" value="1"/>
</dbReference>
<dbReference type="Gene3D" id="1.25.40.10">
    <property type="entry name" value="Tetratricopeptide repeat domain"/>
    <property type="match status" value="2"/>
</dbReference>
<proteinExistence type="predicted"/>
<reference evidence="3 4" key="1">
    <citation type="submission" date="2016-10" db="EMBL/GenBank/DDBJ databases">
        <authorList>
            <person name="Varghese N."/>
            <person name="Submissions S."/>
        </authorList>
    </citation>
    <scope>NUCLEOTIDE SEQUENCE [LARGE SCALE GENOMIC DNA]</scope>
    <source>
        <strain evidence="3 4">DSM 21822</strain>
    </source>
</reference>
<evidence type="ECO:0000256" key="1">
    <source>
        <dbReference type="SAM" id="SignalP"/>
    </source>
</evidence>
<dbReference type="AlphaFoldDB" id="A0A1I3VSF5"/>
<organism evidence="3 4">
    <name type="scientific">Neomesorhizobium albiziae</name>
    <dbReference type="NCBI Taxonomy" id="335020"/>
    <lineage>
        <taxon>Bacteria</taxon>
        <taxon>Pseudomonadati</taxon>
        <taxon>Pseudomonadota</taxon>
        <taxon>Alphaproteobacteria</taxon>
        <taxon>Hyphomicrobiales</taxon>
        <taxon>Phyllobacteriaceae</taxon>
        <taxon>Neomesorhizobium</taxon>
    </lineage>
</organism>
<accession>A0A1I3VSF5</accession>
<dbReference type="InterPro" id="IPR011600">
    <property type="entry name" value="Pept_C14_caspase"/>
</dbReference>
<dbReference type="Pfam" id="PF08238">
    <property type="entry name" value="Sel1"/>
    <property type="match status" value="5"/>
</dbReference>
<evidence type="ECO:0000313" key="4">
    <source>
        <dbReference type="Proteomes" id="UP000323300"/>
    </source>
</evidence>
<dbReference type="SUPFAM" id="SSF52129">
    <property type="entry name" value="Caspase-like"/>
    <property type="match status" value="1"/>
</dbReference>
<dbReference type="RefSeq" id="WP_149758278.1">
    <property type="nucleotide sequence ID" value="NZ_BSPE01000002.1"/>
</dbReference>
<dbReference type="InterPro" id="IPR029030">
    <property type="entry name" value="Caspase-like_dom_sf"/>
</dbReference>
<dbReference type="PANTHER" id="PTHR22576">
    <property type="entry name" value="MUCOSA ASSOCIATED LYMPHOID TISSUE LYMPHOMA TRANSLOCATION PROTEIN 1/PARACASPASE"/>
    <property type="match status" value="1"/>
</dbReference>
<feature type="chain" id="PRO_5009302296" description="Peptidase C14 caspase domain-containing protein" evidence="1">
    <location>
        <begin position="35"/>
        <end position="716"/>
    </location>
</feature>
<gene>
    <name evidence="3" type="ORF">SAMN04488498_101714</name>
</gene>
<dbReference type="SUPFAM" id="SSF81901">
    <property type="entry name" value="HCP-like"/>
    <property type="match status" value="1"/>
</dbReference>
<feature type="domain" description="Peptidase C14 caspase" evidence="2">
    <location>
        <begin position="36"/>
        <end position="253"/>
    </location>
</feature>
<keyword evidence="1" id="KW-0732">Signal</keyword>
<dbReference type="InterPro" id="IPR006597">
    <property type="entry name" value="Sel1-like"/>
</dbReference>
<dbReference type="EMBL" id="FOSL01000001">
    <property type="protein sequence ID" value="SFJ98344.1"/>
    <property type="molecule type" value="Genomic_DNA"/>
</dbReference>
<dbReference type="InterPro" id="IPR052039">
    <property type="entry name" value="Caspase-related_regulators"/>
</dbReference>
<dbReference type="OrthoDB" id="9816009at2"/>
<dbReference type="SMART" id="SM00671">
    <property type="entry name" value="SEL1"/>
    <property type="match status" value="5"/>
</dbReference>
<dbReference type="Pfam" id="PF00656">
    <property type="entry name" value="Peptidase_C14"/>
    <property type="match status" value="1"/>
</dbReference>
<name>A0A1I3VSF5_9HYPH</name>
<evidence type="ECO:0000313" key="3">
    <source>
        <dbReference type="EMBL" id="SFJ98344.1"/>
    </source>
</evidence>
<dbReference type="Proteomes" id="UP000323300">
    <property type="component" value="Unassembled WGS sequence"/>
</dbReference>
<protein>
    <recommendedName>
        <fullName evidence="2">Peptidase C14 caspase domain-containing protein</fullName>
    </recommendedName>
</protein>
<dbReference type="PANTHER" id="PTHR22576:SF37">
    <property type="entry name" value="MUCOSA-ASSOCIATED LYMPHOID TISSUE LYMPHOMA TRANSLOCATION PROTEIN 1"/>
    <property type="match status" value="1"/>
</dbReference>